<name>A0A926Y5H2_9BACT</name>
<dbReference type="InterPro" id="IPR037066">
    <property type="entry name" value="Plug_dom_sf"/>
</dbReference>
<feature type="domain" description="TonB-dependent receptor plug" evidence="9">
    <location>
        <begin position="118"/>
        <end position="222"/>
    </location>
</feature>
<gene>
    <name evidence="10" type="ORF">IC229_28200</name>
</gene>
<dbReference type="Proteomes" id="UP000598820">
    <property type="component" value="Unassembled WGS sequence"/>
</dbReference>
<dbReference type="InterPro" id="IPR008969">
    <property type="entry name" value="CarboxyPept-like_regulatory"/>
</dbReference>
<dbReference type="InterPro" id="IPR012910">
    <property type="entry name" value="Plug_dom"/>
</dbReference>
<dbReference type="RefSeq" id="WP_190891227.1">
    <property type="nucleotide sequence ID" value="NZ_JACWZY010000033.1"/>
</dbReference>
<organism evidence="10 11">
    <name type="scientific">Spirosoma profusum</name>
    <dbReference type="NCBI Taxonomy" id="2771354"/>
    <lineage>
        <taxon>Bacteria</taxon>
        <taxon>Pseudomonadati</taxon>
        <taxon>Bacteroidota</taxon>
        <taxon>Cytophagia</taxon>
        <taxon>Cytophagales</taxon>
        <taxon>Cytophagaceae</taxon>
        <taxon>Spirosoma</taxon>
    </lineage>
</organism>
<feature type="chain" id="PRO_5037825270" evidence="8">
    <location>
        <begin position="22"/>
        <end position="1061"/>
    </location>
</feature>
<evidence type="ECO:0000259" key="9">
    <source>
        <dbReference type="Pfam" id="PF07715"/>
    </source>
</evidence>
<keyword evidence="8" id="KW-0732">Signal</keyword>
<keyword evidence="6 7" id="KW-0998">Cell outer membrane</keyword>
<dbReference type="NCBIfam" id="TIGR04057">
    <property type="entry name" value="SusC_RagA_signa"/>
    <property type="match status" value="1"/>
</dbReference>
<dbReference type="Gene3D" id="2.60.40.1120">
    <property type="entry name" value="Carboxypeptidase-like, regulatory domain"/>
    <property type="match status" value="1"/>
</dbReference>
<dbReference type="PROSITE" id="PS52016">
    <property type="entry name" value="TONB_DEPENDENT_REC_3"/>
    <property type="match status" value="1"/>
</dbReference>
<comment type="similarity">
    <text evidence="7">Belongs to the TonB-dependent receptor family.</text>
</comment>
<sequence length="1061" mass="116489">MRKLLLSTWLLTVLFCLPVLAQDVAISGRVTSTEDGTPLPGVSVQLKGTTRGTTTDSEGNYRINAPVNGRLVFSYIGFALLESAIGNQSTINVTLAPDAANLDEVIVTTFGTAKRASFTGSAGTINTNQLQNRVTTNIAQALSGAIAGVQTTAGSGQPGTAPDIRIRGFGSISSGNDPLYVVDGIPYSGSIANLSPNDIESISVLKDAASTALYGARAANGVVVVTTKKGQKDRNLINVRYTKGFSTRGLAEYDRVGVSEYYPLMWETYRNSVAYRATNPVSLSTANADATRGLIGLVGYNVYNVPDNQVVDVNGQMNPNAQLRFSQDDLNWEKPIMRQGNRDEVSLSFAGGQNKSDYFLSMTYLSDKGYLIRSDYDRFTGRLNINSQLKPWIRAGANISATLTKSNQADVASSTTFVNPFFFSRNIGPIYPVYAYDPNNAGQFLTLPNGNRRWDYGNLTALGLPARPQFGGRHSVAETTLNQNYFRRNVLGARGYAEITFLKDFKFTANIGTDITNHNEYTFGNPEVGDGAPAGRATHQFQNISSYNFNQLLNYNKSFGKNSFDVLLGHENFQINDNNLEGSRSQLILEGNYELVNFTTTTNLASVYNTRRVEGYFSRINYDYDQKYFLSASIRRDGSSKFYKDVRWGNFYSVSGAWRLDQEEFVRSIPSISLLKLRGSYGQTGNDGGGNTAQFALDNTISYYAWQPLYNLGWNNASEAGILQSSLGNTNLAWESSNAFDVALEFSLFKGRVSGTVEYFDRQSSNLIFAVPLPLSAGISTVTRNIGTMYNRGIEIELGLEPVRYKDFVWRLDLNATKLKNQITKMPAENPEIIDGTKKLAVGRSIYDYWLREYRGVNPATGEAQYQAASFVTGSTRVTEGGDTLTTNFNNARYHYNGSAIPALSGGFTNTFKYKGLSLSALFVYQLGGKTYDGAYAALMSSGGYGSAKSVDILRRWQKPGDVTDIPRMDAARTSDFDAQSDRWLIDASYLNLRAVTLSYGLPTTLAKKLFLENAQVYVSAENFLILSKRKGMNVQQTFTGVTSNVFSPAKSVVLGISFTL</sequence>
<dbReference type="SUPFAM" id="SSF56935">
    <property type="entry name" value="Porins"/>
    <property type="match status" value="1"/>
</dbReference>
<accession>A0A926Y5H2</accession>
<keyword evidence="3 7" id="KW-1134">Transmembrane beta strand</keyword>
<proteinExistence type="inferred from homology"/>
<dbReference type="Pfam" id="PF13715">
    <property type="entry name" value="CarbopepD_reg_2"/>
    <property type="match status" value="1"/>
</dbReference>
<dbReference type="EMBL" id="JACWZY010000033">
    <property type="protein sequence ID" value="MBD2704556.1"/>
    <property type="molecule type" value="Genomic_DNA"/>
</dbReference>
<dbReference type="NCBIfam" id="TIGR04056">
    <property type="entry name" value="OMP_RagA_SusC"/>
    <property type="match status" value="1"/>
</dbReference>
<dbReference type="SUPFAM" id="SSF49464">
    <property type="entry name" value="Carboxypeptidase regulatory domain-like"/>
    <property type="match status" value="1"/>
</dbReference>
<dbReference type="GO" id="GO:0009279">
    <property type="term" value="C:cell outer membrane"/>
    <property type="evidence" value="ECO:0007669"/>
    <property type="project" value="UniProtKB-SubCell"/>
</dbReference>
<keyword evidence="5 7" id="KW-0472">Membrane</keyword>
<evidence type="ECO:0000313" key="10">
    <source>
        <dbReference type="EMBL" id="MBD2704556.1"/>
    </source>
</evidence>
<evidence type="ECO:0000256" key="8">
    <source>
        <dbReference type="SAM" id="SignalP"/>
    </source>
</evidence>
<keyword evidence="2 7" id="KW-0813">Transport</keyword>
<dbReference type="InterPro" id="IPR039426">
    <property type="entry name" value="TonB-dep_rcpt-like"/>
</dbReference>
<dbReference type="AlphaFoldDB" id="A0A926Y5H2"/>
<keyword evidence="4 7" id="KW-0812">Transmembrane</keyword>
<dbReference type="InterPro" id="IPR036942">
    <property type="entry name" value="Beta-barrel_TonB_sf"/>
</dbReference>
<evidence type="ECO:0000313" key="11">
    <source>
        <dbReference type="Proteomes" id="UP000598820"/>
    </source>
</evidence>
<evidence type="ECO:0000256" key="4">
    <source>
        <dbReference type="ARBA" id="ARBA00022692"/>
    </source>
</evidence>
<keyword evidence="10" id="KW-0675">Receptor</keyword>
<dbReference type="InterPro" id="IPR023997">
    <property type="entry name" value="TonB-dep_OMP_SusC/RagA_CS"/>
</dbReference>
<dbReference type="Pfam" id="PF07715">
    <property type="entry name" value="Plug"/>
    <property type="match status" value="1"/>
</dbReference>
<evidence type="ECO:0000256" key="1">
    <source>
        <dbReference type="ARBA" id="ARBA00004571"/>
    </source>
</evidence>
<reference evidence="10" key="1">
    <citation type="submission" date="2020-09" db="EMBL/GenBank/DDBJ databases">
        <authorList>
            <person name="Kim M.K."/>
        </authorList>
    </citation>
    <scope>NUCLEOTIDE SEQUENCE</scope>
    <source>
        <strain evidence="10">BT702</strain>
    </source>
</reference>
<evidence type="ECO:0000256" key="3">
    <source>
        <dbReference type="ARBA" id="ARBA00022452"/>
    </source>
</evidence>
<protein>
    <submittedName>
        <fullName evidence="10">TonB-dependent receptor</fullName>
    </submittedName>
</protein>
<dbReference type="Gene3D" id="2.40.170.20">
    <property type="entry name" value="TonB-dependent receptor, beta-barrel domain"/>
    <property type="match status" value="1"/>
</dbReference>
<keyword evidence="11" id="KW-1185">Reference proteome</keyword>
<dbReference type="InterPro" id="IPR023996">
    <property type="entry name" value="TonB-dep_OMP_SusC/RagA"/>
</dbReference>
<feature type="signal peptide" evidence="8">
    <location>
        <begin position="1"/>
        <end position="21"/>
    </location>
</feature>
<evidence type="ECO:0000256" key="6">
    <source>
        <dbReference type="ARBA" id="ARBA00023237"/>
    </source>
</evidence>
<evidence type="ECO:0000256" key="5">
    <source>
        <dbReference type="ARBA" id="ARBA00023136"/>
    </source>
</evidence>
<dbReference type="Gene3D" id="2.170.130.10">
    <property type="entry name" value="TonB-dependent receptor, plug domain"/>
    <property type="match status" value="1"/>
</dbReference>
<evidence type="ECO:0000256" key="7">
    <source>
        <dbReference type="PROSITE-ProRule" id="PRU01360"/>
    </source>
</evidence>
<comment type="subcellular location">
    <subcellularLocation>
        <location evidence="1 7">Cell outer membrane</location>
        <topology evidence="1 7">Multi-pass membrane protein</topology>
    </subcellularLocation>
</comment>
<evidence type="ECO:0000256" key="2">
    <source>
        <dbReference type="ARBA" id="ARBA00022448"/>
    </source>
</evidence>
<comment type="caution">
    <text evidence="10">The sequence shown here is derived from an EMBL/GenBank/DDBJ whole genome shotgun (WGS) entry which is preliminary data.</text>
</comment>